<dbReference type="EMBL" id="JBHRSD010000028">
    <property type="protein sequence ID" value="MFC3033864.1"/>
    <property type="molecule type" value="Genomic_DNA"/>
</dbReference>
<feature type="domain" description="TonB-dependent transporter Oar-like beta-barrel" evidence="5">
    <location>
        <begin position="243"/>
        <end position="308"/>
    </location>
</feature>
<protein>
    <submittedName>
        <fullName evidence="6">Carboxypeptidase regulatory-like domain-containing protein</fullName>
    </submittedName>
</protein>
<dbReference type="RefSeq" id="WP_377126058.1">
    <property type="nucleotide sequence ID" value="NZ_JBHRSD010000028.1"/>
</dbReference>
<keyword evidence="2" id="KW-0472">Membrane</keyword>
<feature type="signal peptide" evidence="4">
    <location>
        <begin position="1"/>
        <end position="26"/>
    </location>
</feature>
<dbReference type="Pfam" id="PF13620">
    <property type="entry name" value="CarboxypepD_reg"/>
    <property type="match status" value="1"/>
</dbReference>
<dbReference type="SUPFAM" id="SSF49464">
    <property type="entry name" value="Carboxypeptidase regulatory domain-like"/>
    <property type="match status" value="1"/>
</dbReference>
<dbReference type="Pfam" id="PF25183">
    <property type="entry name" value="OMP_b-brl_4"/>
    <property type="match status" value="2"/>
</dbReference>
<dbReference type="InterPro" id="IPR057601">
    <property type="entry name" value="Oar-like_b-barrel"/>
</dbReference>
<keyword evidence="7" id="KW-1185">Reference proteome</keyword>
<dbReference type="SUPFAM" id="SSF56935">
    <property type="entry name" value="Porins"/>
    <property type="match status" value="1"/>
</dbReference>
<dbReference type="Gene3D" id="2.170.130.10">
    <property type="entry name" value="TonB-dependent receptor, plug domain"/>
    <property type="match status" value="1"/>
</dbReference>
<keyword evidence="3" id="KW-0998">Cell outer membrane</keyword>
<dbReference type="InterPro" id="IPR036942">
    <property type="entry name" value="Beta-barrel_TonB_sf"/>
</dbReference>
<accession>A0ABV7CMH7</accession>
<feature type="chain" id="PRO_5047499404" evidence="4">
    <location>
        <begin position="27"/>
        <end position="1040"/>
    </location>
</feature>
<dbReference type="Gene3D" id="2.40.170.20">
    <property type="entry name" value="TonB-dependent receptor, beta-barrel domain"/>
    <property type="match status" value="1"/>
</dbReference>
<comment type="caution">
    <text evidence="6">The sequence shown here is derived from an EMBL/GenBank/DDBJ whole genome shotgun (WGS) entry which is preliminary data.</text>
</comment>
<comment type="subcellular location">
    <subcellularLocation>
        <location evidence="1">Cell outer membrane</location>
    </subcellularLocation>
</comment>
<proteinExistence type="predicted"/>
<feature type="domain" description="TonB-dependent transporter Oar-like beta-barrel" evidence="5">
    <location>
        <begin position="348"/>
        <end position="981"/>
    </location>
</feature>
<keyword evidence="4" id="KW-0732">Signal</keyword>
<dbReference type="InterPro" id="IPR037066">
    <property type="entry name" value="Plug_dom_sf"/>
</dbReference>
<name>A0ABV7CMH7_9GAMM</name>
<evidence type="ECO:0000256" key="2">
    <source>
        <dbReference type="ARBA" id="ARBA00023136"/>
    </source>
</evidence>
<evidence type="ECO:0000313" key="6">
    <source>
        <dbReference type="EMBL" id="MFC3033864.1"/>
    </source>
</evidence>
<dbReference type="Proteomes" id="UP001595453">
    <property type="component" value="Unassembled WGS sequence"/>
</dbReference>
<gene>
    <name evidence="6" type="ORF">ACFOEE_15180</name>
</gene>
<reference evidence="7" key="1">
    <citation type="journal article" date="2019" name="Int. J. Syst. Evol. Microbiol.">
        <title>The Global Catalogue of Microorganisms (GCM) 10K type strain sequencing project: providing services to taxonomists for standard genome sequencing and annotation.</title>
        <authorList>
            <consortium name="The Broad Institute Genomics Platform"/>
            <consortium name="The Broad Institute Genome Sequencing Center for Infectious Disease"/>
            <person name="Wu L."/>
            <person name="Ma J."/>
        </authorList>
    </citation>
    <scope>NUCLEOTIDE SEQUENCE [LARGE SCALE GENOMIC DNA]</scope>
    <source>
        <strain evidence="7">KCTC 42730</strain>
    </source>
</reference>
<evidence type="ECO:0000313" key="7">
    <source>
        <dbReference type="Proteomes" id="UP001595453"/>
    </source>
</evidence>
<evidence type="ECO:0000259" key="5">
    <source>
        <dbReference type="Pfam" id="PF25183"/>
    </source>
</evidence>
<evidence type="ECO:0000256" key="3">
    <source>
        <dbReference type="ARBA" id="ARBA00023237"/>
    </source>
</evidence>
<dbReference type="InterPro" id="IPR008969">
    <property type="entry name" value="CarboxyPept-like_regulatory"/>
</dbReference>
<organism evidence="6 7">
    <name type="scientific">Pseudoalteromonas fenneropenaei</name>
    <dbReference type="NCBI Taxonomy" id="1737459"/>
    <lineage>
        <taxon>Bacteria</taxon>
        <taxon>Pseudomonadati</taxon>
        <taxon>Pseudomonadota</taxon>
        <taxon>Gammaproteobacteria</taxon>
        <taxon>Alteromonadales</taxon>
        <taxon>Pseudoalteromonadaceae</taxon>
        <taxon>Pseudoalteromonas</taxon>
    </lineage>
</organism>
<sequence length="1040" mass="114330">MTFQMRKTALSLAVAACVGSSFGAFANETSSAVKGQIMGPSGTPATGTTITIMHIPSGSTKVAEVNDAGYFSAKGLRVGGPYQIIVDSDKFEDQLLENVYLSIGGDYPVNVQLKAKSDVEQIVVTGRPISTMSGGTGPTATFTLETLENAPAINRDLRDIVRVDPRVYVDDSRGAIQCGGGNPRFNSLTLDGVRMNDDFGLSSNGYPTIRAPFSFDAIEQVAVELAPFDVQYGGFTACNINAVTKSGTNEIHGGAFYDYTSDSMKGDKIDGKEYDSGNYNEKRYGFNVGFPLIKDNLFMFASYEKLEGVEQFSYDGLSVGNISQASIDRITQIAKDKYNYDVGGMPGSAPVEDEKLLIKIDWNINDDHRANLVYNYNDGFRLSQSDTGSTTVSLSSHFYEQGTELKSLVASLYSDWTSDFSTEIRVSKQEVDGRQISTDAASGFGEVSIKTDKGTVYFGPDDSRQANDLDYDTLAVKLAATYYLDKHTITGGYEYTDLNVFNLFMQHTQGEFQFASIDDFEAGKASRVYYNNAAGTNNQNDVAASFSYQQHTLYAQDEYSFDNIDATLTVGLRYDKYTSDDRPTYNPKFEERYGYANTKNMDGIDLIQPRVGFQWYVDEALELRAGVGLYSGGNPNVWVSNSYSNNGITQVGLSPKNVSLFDIPMTNFDGGTPGYDVPKELYDAIAATPVGAGDGNVNAIDPNFKLPSEWKYALGATYTTENDYVFSLDFLYTDKQDSATTIDAALVESGTNAIDGRPLIESSNGRKEEYILTNVKGEDGRASVISASIAKRFDNGFDFTLSYAYTDSKDVNPMTSSTANSNYSNLAVSNPLNPGLATSDYEVPHRITMQLGYKTEFVDGYATRFNLFGQASEGQPYSYLYNGKVDTQFGDVNGTRNGRYLMYVPLENDANVAYDMTAEELAEFNAFISDENLKRGTIVGRNAQNADWYVRLDLKVTQEVPGFAEGHKGQVFFTINNLTNLLNDDWGTMEKGNFVGNNIVDMNIVDGKYVYSNFNAKATMPTAQKDASLWEMRVGVRYTF</sequence>
<evidence type="ECO:0000256" key="4">
    <source>
        <dbReference type="SAM" id="SignalP"/>
    </source>
</evidence>
<evidence type="ECO:0000256" key="1">
    <source>
        <dbReference type="ARBA" id="ARBA00004442"/>
    </source>
</evidence>